<dbReference type="GO" id="GO:0009507">
    <property type="term" value="C:chloroplast"/>
    <property type="evidence" value="ECO:0007669"/>
    <property type="project" value="UniProtKB-SubCell"/>
</dbReference>
<evidence type="ECO:0000256" key="7">
    <source>
        <dbReference type="ARBA" id="ARBA00022989"/>
    </source>
</evidence>
<comment type="subcellular location">
    <subcellularLocation>
        <location evidence="1">Membrane</location>
        <topology evidence="1">Multi-pass membrane protein</topology>
    </subcellularLocation>
    <subcellularLocation>
        <location evidence="2">Plastid</location>
        <location evidence="2">Chloroplast</location>
    </subcellularLocation>
</comment>
<dbReference type="PROSITE" id="PS50850">
    <property type="entry name" value="MFS"/>
    <property type="match status" value="1"/>
</dbReference>
<dbReference type="ExpressionAtlas" id="A0A2K3DHY0">
    <property type="expression patterns" value="baseline and differential"/>
</dbReference>
<evidence type="ECO:0000256" key="11">
    <source>
        <dbReference type="SAM" id="Phobius"/>
    </source>
</evidence>
<dbReference type="FunFam" id="1.20.1250.20:FF:000086">
    <property type="entry name" value="ascorbate transporter, chloroplastic isoform X2"/>
    <property type="match status" value="1"/>
</dbReference>
<dbReference type="EMBL" id="CM008969">
    <property type="protein sequence ID" value="PNW80139.1"/>
    <property type="molecule type" value="Genomic_DNA"/>
</dbReference>
<feature type="transmembrane region" description="Helical" evidence="11">
    <location>
        <begin position="200"/>
        <end position="220"/>
    </location>
</feature>
<dbReference type="InterPro" id="IPR011701">
    <property type="entry name" value="MFS"/>
</dbReference>
<evidence type="ECO:0000256" key="2">
    <source>
        <dbReference type="ARBA" id="ARBA00004229"/>
    </source>
</evidence>
<name>A0A2K3DHY0_CHLRE</name>
<dbReference type="InterPro" id="IPR020846">
    <property type="entry name" value="MFS_dom"/>
</dbReference>
<evidence type="ECO:0000256" key="9">
    <source>
        <dbReference type="ARBA" id="ARBA00024362"/>
    </source>
</evidence>
<feature type="transmembrane region" description="Helical" evidence="11">
    <location>
        <begin position="160"/>
        <end position="180"/>
    </location>
</feature>
<dbReference type="InterPro" id="IPR036259">
    <property type="entry name" value="MFS_trans_sf"/>
</dbReference>
<dbReference type="AlphaFoldDB" id="A0A2K3DHY0"/>
<evidence type="ECO:0000256" key="4">
    <source>
        <dbReference type="ARBA" id="ARBA00022640"/>
    </source>
</evidence>
<keyword evidence="8 11" id="KW-0472">Membrane</keyword>
<dbReference type="GeneID" id="5719884"/>
<dbReference type="PANTHER" id="PTHR11662:SF446">
    <property type="entry name" value="SODIUM-DEPENDENT PHOSPHATE TRANSPORT PROTEIN 1, CHLOROPLASTIC"/>
    <property type="match status" value="1"/>
</dbReference>
<feature type="transmembrane region" description="Helical" evidence="11">
    <location>
        <begin position="288"/>
        <end position="308"/>
    </location>
</feature>
<dbReference type="CDD" id="cd17380">
    <property type="entry name" value="MFS_SLC17A9_like"/>
    <property type="match status" value="1"/>
</dbReference>
<reference evidence="13 14" key="1">
    <citation type="journal article" date="2007" name="Science">
        <title>The Chlamydomonas genome reveals the evolution of key animal and plant functions.</title>
        <authorList>
            <person name="Merchant S.S."/>
            <person name="Prochnik S.E."/>
            <person name="Vallon O."/>
            <person name="Harris E.H."/>
            <person name="Karpowicz S.J."/>
            <person name="Witman G.B."/>
            <person name="Terry A."/>
            <person name="Salamov A."/>
            <person name="Fritz-Laylin L.K."/>
            <person name="Marechal-Drouard L."/>
            <person name="Marshall W.F."/>
            <person name="Qu L.H."/>
            <person name="Nelson D.R."/>
            <person name="Sanderfoot A.A."/>
            <person name="Spalding M.H."/>
            <person name="Kapitonov V.V."/>
            <person name="Ren Q."/>
            <person name="Ferris P."/>
            <person name="Lindquist E."/>
            <person name="Shapiro H."/>
            <person name="Lucas S.M."/>
            <person name="Grimwood J."/>
            <person name="Schmutz J."/>
            <person name="Cardol P."/>
            <person name="Cerutti H."/>
            <person name="Chanfreau G."/>
            <person name="Chen C.L."/>
            <person name="Cognat V."/>
            <person name="Croft M.T."/>
            <person name="Dent R."/>
            <person name="Dutcher S."/>
            <person name="Fernandez E."/>
            <person name="Fukuzawa H."/>
            <person name="Gonzalez-Ballester D."/>
            <person name="Gonzalez-Halphen D."/>
            <person name="Hallmann A."/>
            <person name="Hanikenne M."/>
            <person name="Hippler M."/>
            <person name="Inwood W."/>
            <person name="Jabbari K."/>
            <person name="Kalanon M."/>
            <person name="Kuras R."/>
            <person name="Lefebvre P.A."/>
            <person name="Lemaire S.D."/>
            <person name="Lobanov A.V."/>
            <person name="Lohr M."/>
            <person name="Manuell A."/>
            <person name="Meier I."/>
            <person name="Mets L."/>
            <person name="Mittag M."/>
            <person name="Mittelmeier T."/>
            <person name="Moroney J.V."/>
            <person name="Moseley J."/>
            <person name="Napoli C."/>
            <person name="Nedelcu A.M."/>
            <person name="Niyogi K."/>
            <person name="Novoselov S.V."/>
            <person name="Paulsen I.T."/>
            <person name="Pazour G."/>
            <person name="Purton S."/>
            <person name="Ral J.P."/>
            <person name="Riano-Pachon D.M."/>
            <person name="Riekhof W."/>
            <person name="Rymarquis L."/>
            <person name="Schroda M."/>
            <person name="Stern D."/>
            <person name="Umen J."/>
            <person name="Willows R."/>
            <person name="Wilson N."/>
            <person name="Zimmer S.L."/>
            <person name="Allmer J."/>
            <person name="Balk J."/>
            <person name="Bisova K."/>
            <person name="Chen C.J."/>
            <person name="Elias M."/>
            <person name="Gendler K."/>
            <person name="Hauser C."/>
            <person name="Lamb M.R."/>
            <person name="Ledford H."/>
            <person name="Long J.C."/>
            <person name="Minagawa J."/>
            <person name="Page M.D."/>
            <person name="Pan J."/>
            <person name="Pootakham W."/>
            <person name="Roje S."/>
            <person name="Rose A."/>
            <person name="Stahlberg E."/>
            <person name="Terauchi A.M."/>
            <person name="Yang P."/>
            <person name="Ball S."/>
            <person name="Bowler C."/>
            <person name="Dieckmann C.L."/>
            <person name="Gladyshev V.N."/>
            <person name="Green P."/>
            <person name="Jorgensen R."/>
            <person name="Mayfield S."/>
            <person name="Mueller-Roeber B."/>
            <person name="Rajamani S."/>
            <person name="Sayre R.T."/>
            <person name="Brokstein P."/>
            <person name="Dubchak I."/>
            <person name="Goodstein D."/>
            <person name="Hornick L."/>
            <person name="Huang Y.W."/>
            <person name="Jhaveri J."/>
            <person name="Luo Y."/>
            <person name="Martinez D."/>
            <person name="Ngau W.C."/>
            <person name="Otillar B."/>
            <person name="Poliakov A."/>
            <person name="Porter A."/>
            <person name="Szajkowski L."/>
            <person name="Werner G."/>
            <person name="Zhou K."/>
            <person name="Grigoriev I.V."/>
            <person name="Rokhsar D.S."/>
            <person name="Grossman A.R."/>
        </authorList>
    </citation>
    <scope>NUCLEOTIDE SEQUENCE [LARGE SCALE GENOMIC DNA]</scope>
    <source>
        <strain evidence="14">CC-503</strain>
    </source>
</reference>
<protein>
    <recommendedName>
        <fullName evidence="12">Major facilitator superfamily (MFS) profile domain-containing protein</fullName>
    </recommendedName>
</protein>
<evidence type="ECO:0000313" key="14">
    <source>
        <dbReference type="Proteomes" id="UP000006906"/>
    </source>
</evidence>
<feature type="transmembrane region" description="Helical" evidence="11">
    <location>
        <begin position="513"/>
        <end position="536"/>
    </location>
</feature>
<feature type="transmembrane region" description="Helical" evidence="11">
    <location>
        <begin position="227"/>
        <end position="249"/>
    </location>
</feature>
<keyword evidence="4" id="KW-0934">Plastid</keyword>
<dbReference type="Gramene" id="PNW80139">
    <property type="protein sequence ID" value="PNW80139"/>
    <property type="gene ID" value="CHLRE_08g379550v5"/>
</dbReference>
<dbReference type="KEGG" id="cre:CHLRE_08g379550v5"/>
<dbReference type="RefSeq" id="XP_042922238.1">
    <property type="nucleotide sequence ID" value="XM_043065237.1"/>
</dbReference>
<keyword evidence="7 11" id="KW-1133">Transmembrane helix</keyword>
<comment type="similarity">
    <text evidence="9">Belongs to the major facilitator superfamily. Sodium/anion cotransporter (TC 2.A.1.14) family.</text>
</comment>
<evidence type="ECO:0000256" key="3">
    <source>
        <dbReference type="ARBA" id="ARBA00022528"/>
    </source>
</evidence>
<evidence type="ECO:0000256" key="10">
    <source>
        <dbReference type="SAM" id="MobiDB-lite"/>
    </source>
</evidence>
<dbReference type="FunFam" id="1.20.1250.20:FF:000058">
    <property type="entry name" value="ascorbate transporter, chloroplastic isoform X1"/>
    <property type="match status" value="1"/>
</dbReference>
<dbReference type="PANTHER" id="PTHR11662">
    <property type="entry name" value="SOLUTE CARRIER FAMILY 17"/>
    <property type="match status" value="1"/>
</dbReference>
<dbReference type="InterPro" id="IPR044777">
    <property type="entry name" value="SLC17A9-like"/>
</dbReference>
<evidence type="ECO:0000256" key="5">
    <source>
        <dbReference type="ARBA" id="ARBA00022692"/>
    </source>
</evidence>
<evidence type="ECO:0000313" key="13">
    <source>
        <dbReference type="EMBL" id="PNW80139.1"/>
    </source>
</evidence>
<dbReference type="STRING" id="3055.A0A2K3DHY0"/>
<dbReference type="GO" id="GO:0042170">
    <property type="term" value="C:plastid membrane"/>
    <property type="evidence" value="ECO:0007669"/>
    <property type="project" value="UniProtKB-ARBA"/>
</dbReference>
<feature type="transmembrane region" description="Helical" evidence="11">
    <location>
        <begin position="456"/>
        <end position="474"/>
    </location>
</feature>
<feature type="transmembrane region" description="Helical" evidence="11">
    <location>
        <begin position="423"/>
        <end position="444"/>
    </location>
</feature>
<keyword evidence="3" id="KW-0150">Chloroplast</keyword>
<dbReference type="InParanoid" id="A0A2K3DHY0"/>
<dbReference type="OrthoDB" id="2250022at2759"/>
<accession>A0A2K3DHY0</accession>
<feature type="transmembrane region" description="Helical" evidence="11">
    <location>
        <begin position="382"/>
        <end position="403"/>
    </location>
</feature>
<feature type="transmembrane region" description="Helical" evidence="11">
    <location>
        <begin position="548"/>
        <end position="566"/>
    </location>
</feature>
<dbReference type="GO" id="GO:0005315">
    <property type="term" value="F:phosphate transmembrane transporter activity"/>
    <property type="evidence" value="ECO:0007669"/>
    <property type="project" value="UniProtKB-ARBA"/>
</dbReference>
<keyword evidence="5 11" id="KW-0812">Transmembrane</keyword>
<dbReference type="InterPro" id="IPR050382">
    <property type="entry name" value="MFS_Na/Anion_cotransporter"/>
</dbReference>
<sequence length="574" mass="60594">MDAQRLSSAASTSPRCELQSTKYWRSHARPSISTKCLKAIGRPAMTLGCGAECAALMRRQQLTMAPRGRLAHSPCSAQAGRGAAEGATPHVKARSAHGGTPRKGSLEKSSVSAEGLSAASGYEADALIAPASQQPLQVPLPLPGPLLEGLVESGGWQKRWTVVGLCFVAFVLCNLDRVNMSVAILPMASQFGWDAATMGLVQSSFFWGYLLTQVAGGVLADRYGGRLILGLGVLWWSLATALTPVAAAAGLPTLLVARCLMGIGEGVAMPAMNALLAKWVPGGERSRSLALVYSGMFIGSVIGLGASPHMVNNFGWQSVFYVFGSMGVLWNVVWRSQVRSSPAEDPTLLPDERAYILANTPNSSRENAGNIPWRALLSRREVWAIILTHFCHNWGLFILLTWMPAYYNQVLGLNLTQSGLLSVLPWVAQAVMANVAGWAADNLVERGVSITTVRKVMQSIGLLGPAFFLSQLGGVTSATGAVLCMIGSQGLDAFSQAGLYANHQDIGPRYAGVLLGLSNTAGVLAGVLGSLVTGFLLQAGGDAGWSNVWTVAVGFYLAGTAIWLSMSSGEKIFD</sequence>
<evidence type="ECO:0000256" key="1">
    <source>
        <dbReference type="ARBA" id="ARBA00004141"/>
    </source>
</evidence>
<dbReference type="SUPFAM" id="SSF103473">
    <property type="entry name" value="MFS general substrate transporter"/>
    <property type="match status" value="1"/>
</dbReference>
<feature type="region of interest" description="Disordered" evidence="10">
    <location>
        <begin position="65"/>
        <end position="110"/>
    </location>
</feature>
<dbReference type="Gene3D" id="1.20.1250.20">
    <property type="entry name" value="MFS general substrate transporter like domains"/>
    <property type="match status" value="2"/>
</dbReference>
<evidence type="ECO:0000259" key="12">
    <source>
        <dbReference type="PROSITE" id="PS50850"/>
    </source>
</evidence>
<evidence type="ECO:0000256" key="6">
    <source>
        <dbReference type="ARBA" id="ARBA00022946"/>
    </source>
</evidence>
<dbReference type="Pfam" id="PF07690">
    <property type="entry name" value="MFS_1"/>
    <property type="match status" value="1"/>
</dbReference>
<feature type="transmembrane region" description="Helical" evidence="11">
    <location>
        <begin position="255"/>
        <end position="276"/>
    </location>
</feature>
<keyword evidence="14" id="KW-1185">Reference proteome</keyword>
<dbReference type="FunCoup" id="A0A2K3DHY0">
    <property type="interactions" value="753"/>
</dbReference>
<feature type="transmembrane region" description="Helical" evidence="11">
    <location>
        <begin position="314"/>
        <end position="333"/>
    </location>
</feature>
<proteinExistence type="inferred from homology"/>
<dbReference type="Proteomes" id="UP000006906">
    <property type="component" value="Chromosome 8"/>
</dbReference>
<feature type="domain" description="Major facilitator superfamily (MFS) profile" evidence="12">
    <location>
        <begin position="162"/>
        <end position="571"/>
    </location>
</feature>
<keyword evidence="6" id="KW-0809">Transit peptide</keyword>
<evidence type="ECO:0000256" key="8">
    <source>
        <dbReference type="ARBA" id="ARBA00023136"/>
    </source>
</evidence>
<gene>
    <name evidence="13" type="ORF">CHLRE_08g379550v5</name>
</gene>
<dbReference type="OMA" id="ECEYIQK"/>
<organism evidence="13 14">
    <name type="scientific">Chlamydomonas reinhardtii</name>
    <name type="common">Chlamydomonas smithii</name>
    <dbReference type="NCBI Taxonomy" id="3055"/>
    <lineage>
        <taxon>Eukaryota</taxon>
        <taxon>Viridiplantae</taxon>
        <taxon>Chlorophyta</taxon>
        <taxon>core chlorophytes</taxon>
        <taxon>Chlorophyceae</taxon>
        <taxon>CS clade</taxon>
        <taxon>Chlamydomonadales</taxon>
        <taxon>Chlamydomonadaceae</taxon>
        <taxon>Chlamydomonas</taxon>
    </lineage>
</organism>